<evidence type="ECO:0000256" key="3">
    <source>
        <dbReference type="ARBA" id="ARBA00011738"/>
    </source>
</evidence>
<comment type="subunit">
    <text evidence="3">Homodimer.</text>
</comment>
<dbReference type="Gene3D" id="3.40.50.720">
    <property type="entry name" value="NAD(P)-binding Rossmann-like Domain"/>
    <property type="match status" value="1"/>
</dbReference>
<dbReference type="InterPro" id="IPR035812">
    <property type="entry name" value="m-THF_DH_NAD-bd"/>
</dbReference>
<evidence type="ECO:0000256" key="8">
    <source>
        <dbReference type="ARBA" id="ARBA00023027"/>
    </source>
</evidence>
<reference evidence="17" key="1">
    <citation type="journal article" date="2017" name="Nat. Microbiol.">
        <title>Global analysis of biosynthetic gene clusters reveals vast potential of secondary metabolite production in Penicillium species.</title>
        <authorList>
            <person name="Nielsen J.C."/>
            <person name="Grijseels S."/>
            <person name="Prigent S."/>
            <person name="Ji B."/>
            <person name="Dainat J."/>
            <person name="Nielsen K.F."/>
            <person name="Frisvad J.C."/>
            <person name="Workman M."/>
            <person name="Nielsen J."/>
        </authorList>
    </citation>
    <scope>NUCLEOTIDE SEQUENCE [LARGE SCALE GENOMIC DNA]</scope>
    <source>
        <strain evidence="17">IBT 11843</strain>
    </source>
</reference>
<dbReference type="Pfam" id="PF00763">
    <property type="entry name" value="THF_DHG_CYH"/>
    <property type="match status" value="1"/>
</dbReference>
<dbReference type="InterPro" id="IPR020631">
    <property type="entry name" value="THF_DH/CycHdrlase_NAD-bd_dom"/>
</dbReference>
<dbReference type="GO" id="GO:0005634">
    <property type="term" value="C:nucleus"/>
    <property type="evidence" value="ECO:0007669"/>
    <property type="project" value="UniProtKB-SubCell"/>
</dbReference>
<evidence type="ECO:0000259" key="15">
    <source>
        <dbReference type="Pfam" id="PF02882"/>
    </source>
</evidence>
<dbReference type="GO" id="GO:0004488">
    <property type="term" value="F:methylenetetrahydrofolate dehydrogenase (NADP+) activity"/>
    <property type="evidence" value="ECO:0007669"/>
    <property type="project" value="InterPro"/>
</dbReference>
<proteinExistence type="inferred from homology"/>
<dbReference type="InterPro" id="IPR000672">
    <property type="entry name" value="THF_DH/CycHdrlase"/>
</dbReference>
<dbReference type="OMA" id="CKVITAE"/>
<dbReference type="GO" id="GO:0009113">
    <property type="term" value="P:purine nucleobase biosynthetic process"/>
    <property type="evidence" value="ECO:0007669"/>
    <property type="project" value="TreeGrafter"/>
</dbReference>
<dbReference type="CDD" id="cd01079">
    <property type="entry name" value="NAD_bind_m-THF_DH"/>
    <property type="match status" value="1"/>
</dbReference>
<evidence type="ECO:0000256" key="2">
    <source>
        <dbReference type="ARBA" id="ARBA00004496"/>
    </source>
</evidence>
<dbReference type="PANTHER" id="PTHR48099">
    <property type="entry name" value="C-1-TETRAHYDROFOLATE SYNTHASE, CYTOPLASMIC-RELATED"/>
    <property type="match status" value="1"/>
</dbReference>
<dbReference type="InterPro" id="IPR020630">
    <property type="entry name" value="THF_DH/CycHdrlase_cat_dom"/>
</dbReference>
<dbReference type="EC" id="1.5.1.15" evidence="12"/>
<dbReference type="PANTHER" id="PTHR48099:SF3">
    <property type="entry name" value="METHYLENETETRAHYDROFOLATE DEHYDROGENASE [NAD(+)]"/>
    <property type="match status" value="1"/>
</dbReference>
<evidence type="ECO:0000256" key="9">
    <source>
        <dbReference type="ARBA" id="ARBA00023242"/>
    </source>
</evidence>
<comment type="subcellular location">
    <subcellularLocation>
        <location evidence="2">Cytoplasm</location>
    </subcellularLocation>
    <subcellularLocation>
        <location evidence="1">Nucleus</location>
    </subcellularLocation>
</comment>
<dbReference type="SUPFAM" id="SSF53223">
    <property type="entry name" value="Aminoacid dehydrogenase-like, N-terminal domain"/>
    <property type="match status" value="1"/>
</dbReference>
<feature type="domain" description="Tetrahydrofolate dehydrogenase/cyclohydrolase NAD(P)-binding" evidence="15">
    <location>
        <begin position="151"/>
        <end position="211"/>
    </location>
</feature>
<keyword evidence="17" id="KW-1185">Reference proteome</keyword>
<dbReference type="STRING" id="69771.A0A1V6PA57"/>
<dbReference type="InterPro" id="IPR036291">
    <property type="entry name" value="NAD(P)-bd_dom_sf"/>
</dbReference>
<evidence type="ECO:0000256" key="13">
    <source>
        <dbReference type="ARBA" id="ARBA00074830"/>
    </source>
</evidence>
<comment type="caution">
    <text evidence="16">The sequence shown here is derived from an EMBL/GenBank/DDBJ whole genome shotgun (WGS) entry which is preliminary data.</text>
</comment>
<dbReference type="InterPro" id="IPR046346">
    <property type="entry name" value="Aminoacid_DH-like_N_sf"/>
</dbReference>
<accession>A0A1V6PA57</accession>
<keyword evidence="7" id="KW-0560">Oxidoreductase</keyword>
<keyword evidence="8" id="KW-0520">NAD</keyword>
<evidence type="ECO:0000256" key="11">
    <source>
        <dbReference type="ARBA" id="ARBA00061364"/>
    </source>
</evidence>
<dbReference type="GO" id="GO:0005829">
    <property type="term" value="C:cytosol"/>
    <property type="evidence" value="ECO:0007669"/>
    <property type="project" value="TreeGrafter"/>
</dbReference>
<evidence type="ECO:0000256" key="1">
    <source>
        <dbReference type="ARBA" id="ARBA00004123"/>
    </source>
</evidence>
<keyword evidence="6" id="KW-0658">Purine biosynthesis</keyword>
<dbReference type="OrthoDB" id="41403at2759"/>
<evidence type="ECO:0000256" key="6">
    <source>
        <dbReference type="ARBA" id="ARBA00022755"/>
    </source>
</evidence>
<dbReference type="PRINTS" id="PR00085">
    <property type="entry name" value="THFDHDRGNASE"/>
</dbReference>
<evidence type="ECO:0000256" key="10">
    <source>
        <dbReference type="ARBA" id="ARBA00053076"/>
    </source>
</evidence>
<evidence type="ECO:0000313" key="16">
    <source>
        <dbReference type="EMBL" id="OQD73878.1"/>
    </source>
</evidence>
<dbReference type="Proteomes" id="UP000191522">
    <property type="component" value="Unassembled WGS sequence"/>
</dbReference>
<dbReference type="SUPFAM" id="SSF51735">
    <property type="entry name" value="NAD(P)-binding Rossmann-fold domains"/>
    <property type="match status" value="1"/>
</dbReference>
<dbReference type="GO" id="GO:0006164">
    <property type="term" value="P:purine nucleotide biosynthetic process"/>
    <property type="evidence" value="ECO:0007669"/>
    <property type="project" value="UniProtKB-KW"/>
</dbReference>
<dbReference type="GO" id="GO:0006730">
    <property type="term" value="P:one-carbon metabolic process"/>
    <property type="evidence" value="ECO:0007669"/>
    <property type="project" value="UniProtKB-KW"/>
</dbReference>
<dbReference type="Pfam" id="PF02882">
    <property type="entry name" value="THF_DHG_CYH_C"/>
    <property type="match status" value="1"/>
</dbReference>
<evidence type="ECO:0000256" key="5">
    <source>
        <dbReference type="ARBA" id="ARBA00022563"/>
    </source>
</evidence>
<evidence type="ECO:0000256" key="4">
    <source>
        <dbReference type="ARBA" id="ARBA00022490"/>
    </source>
</evidence>
<sequence length="333" mass="36868">MSATTASAPASCKVILAKNVANGLLSEVQEGVKTLEKPPHLVGFLANNDPAALMYAQWTQKTCEEYGFKYSLREVSRDDIEGAILAANADNDVDGIIVYYPIFNNRQDQYLQQIVDVHKDVEGLSHRYIFNMYQNIRFLDPETKRQKSILPCTPLAIVKILEYLNIYNSVLPSGNRLFGHTICVVNRSEVVGRPLAALLANDGACVYSVDITGVQKFTRGEGRKKHRHEIHEMEGATLKDVAPLCDVVISGVPGDKYKFDTSLLREGAVCVNFSSEKNFGPEVKEKASIFVPSIGKVTIVCLLRNLLRLNQNRRLDDVKPAAATERPGTIESA</sequence>
<protein>
    <recommendedName>
        <fullName evidence="13">Methylenetetrahydrofolate dehydrogenase [NAD(+)]</fullName>
        <ecNumber evidence="12">1.5.1.15</ecNumber>
    </recommendedName>
</protein>
<evidence type="ECO:0000256" key="7">
    <source>
        <dbReference type="ARBA" id="ARBA00023002"/>
    </source>
</evidence>
<evidence type="ECO:0000259" key="14">
    <source>
        <dbReference type="Pfam" id="PF00763"/>
    </source>
</evidence>
<keyword evidence="9" id="KW-0539">Nucleus</keyword>
<keyword evidence="5" id="KW-0554">One-carbon metabolism</keyword>
<dbReference type="FunFam" id="3.40.50.720:FF:000255">
    <property type="entry name" value="Methylenetetrahydrofolate dehydrogenase"/>
    <property type="match status" value="1"/>
</dbReference>
<comment type="similarity">
    <text evidence="11">Belongs to the tetrahydrofolate dehydrogenase/cyclohydrolase family.</text>
</comment>
<evidence type="ECO:0000313" key="17">
    <source>
        <dbReference type="Proteomes" id="UP000191522"/>
    </source>
</evidence>
<name>A0A1V6PA57_PENDC</name>
<dbReference type="AlphaFoldDB" id="A0A1V6PA57"/>
<dbReference type="EMBL" id="MDYL01000013">
    <property type="protein sequence ID" value="OQD73878.1"/>
    <property type="molecule type" value="Genomic_DNA"/>
</dbReference>
<keyword evidence="4" id="KW-0963">Cytoplasm</keyword>
<comment type="function">
    <text evidence="10">Catalyzes oxidation of cytoplasmic one-carbon units for purine biosynthesis.</text>
</comment>
<gene>
    <name evidence="16" type="ORF">PENDEC_c013G05451</name>
</gene>
<organism evidence="16 17">
    <name type="scientific">Penicillium decumbens</name>
    <dbReference type="NCBI Taxonomy" id="69771"/>
    <lineage>
        <taxon>Eukaryota</taxon>
        <taxon>Fungi</taxon>
        <taxon>Dikarya</taxon>
        <taxon>Ascomycota</taxon>
        <taxon>Pezizomycotina</taxon>
        <taxon>Eurotiomycetes</taxon>
        <taxon>Eurotiomycetidae</taxon>
        <taxon>Eurotiales</taxon>
        <taxon>Aspergillaceae</taxon>
        <taxon>Penicillium</taxon>
    </lineage>
</organism>
<feature type="domain" description="Tetrahydrofolate dehydrogenase/cyclohydrolase catalytic" evidence="14">
    <location>
        <begin position="16"/>
        <end position="122"/>
    </location>
</feature>
<dbReference type="Gene3D" id="3.40.50.10860">
    <property type="entry name" value="Leucine Dehydrogenase, chain A, domain 1"/>
    <property type="match status" value="1"/>
</dbReference>
<dbReference type="FunFam" id="3.40.50.10860:FF:000012">
    <property type="entry name" value="Methylenetetrahydrofolate dehydrogenase [NAD(+)]"/>
    <property type="match status" value="1"/>
</dbReference>
<dbReference type="GO" id="GO:0004487">
    <property type="term" value="F:methylenetetrahydrofolate dehydrogenase (NAD+) activity"/>
    <property type="evidence" value="ECO:0007669"/>
    <property type="project" value="UniProtKB-EC"/>
</dbReference>
<evidence type="ECO:0000256" key="12">
    <source>
        <dbReference type="ARBA" id="ARBA00066980"/>
    </source>
</evidence>